<dbReference type="PANTHER" id="PTHR19372:SF7">
    <property type="entry name" value="SULFITE OXIDASE, MITOCHONDRIAL"/>
    <property type="match status" value="1"/>
</dbReference>
<dbReference type="Proteomes" id="UP001055286">
    <property type="component" value="Unassembled WGS sequence"/>
</dbReference>
<protein>
    <submittedName>
        <fullName evidence="8">Protein-methionine-sulfoxide reductase catalytic subunit MsrP</fullName>
    </submittedName>
</protein>
<dbReference type="GO" id="GO:0006790">
    <property type="term" value="P:sulfur compound metabolic process"/>
    <property type="evidence" value="ECO:0007669"/>
    <property type="project" value="TreeGrafter"/>
</dbReference>
<dbReference type="InterPro" id="IPR000572">
    <property type="entry name" value="OxRdtase_Mopterin-bd_dom"/>
</dbReference>
<dbReference type="GO" id="GO:0020037">
    <property type="term" value="F:heme binding"/>
    <property type="evidence" value="ECO:0007669"/>
    <property type="project" value="TreeGrafter"/>
</dbReference>
<keyword evidence="3" id="KW-0479">Metal-binding</keyword>
<dbReference type="PANTHER" id="PTHR19372">
    <property type="entry name" value="SULFITE REDUCTASE"/>
    <property type="match status" value="1"/>
</dbReference>
<evidence type="ECO:0000256" key="4">
    <source>
        <dbReference type="ARBA" id="ARBA00023002"/>
    </source>
</evidence>
<dbReference type="EMBL" id="BPQJ01000084">
    <property type="protein sequence ID" value="GJD66840.1"/>
    <property type="molecule type" value="Genomic_DNA"/>
</dbReference>
<feature type="domain" description="Moybdenum cofactor oxidoreductase dimerisation" evidence="7">
    <location>
        <begin position="309"/>
        <end position="398"/>
    </location>
</feature>
<reference evidence="8" key="2">
    <citation type="submission" date="2021-08" db="EMBL/GenBank/DDBJ databases">
        <authorList>
            <person name="Tani A."/>
            <person name="Ola A."/>
            <person name="Ogura Y."/>
            <person name="Katsura K."/>
            <person name="Hayashi T."/>
        </authorList>
    </citation>
    <scope>NUCLEOTIDE SEQUENCE</scope>
    <source>
        <strain evidence="8">JCM 32048</strain>
    </source>
</reference>
<dbReference type="PROSITE" id="PS51318">
    <property type="entry name" value="TAT"/>
    <property type="match status" value="1"/>
</dbReference>
<keyword evidence="4" id="KW-0560">Oxidoreductase</keyword>
<organism evidence="8 9">
    <name type="scientific">Methylobacterium frigidaeris</name>
    <dbReference type="NCBI Taxonomy" id="2038277"/>
    <lineage>
        <taxon>Bacteria</taxon>
        <taxon>Pseudomonadati</taxon>
        <taxon>Pseudomonadota</taxon>
        <taxon>Alphaproteobacteria</taxon>
        <taxon>Hyphomicrobiales</taxon>
        <taxon>Methylobacteriaceae</taxon>
        <taxon>Methylobacterium</taxon>
    </lineage>
</organism>
<dbReference type="GO" id="GO:0043546">
    <property type="term" value="F:molybdopterin cofactor binding"/>
    <property type="evidence" value="ECO:0007669"/>
    <property type="project" value="TreeGrafter"/>
</dbReference>
<evidence type="ECO:0000259" key="6">
    <source>
        <dbReference type="Pfam" id="PF00174"/>
    </source>
</evidence>
<gene>
    <name evidence="8" type="primary">msrP_3</name>
    <name evidence="8" type="ORF">MPEAHAMD_7039</name>
</gene>
<keyword evidence="9" id="KW-1185">Reference proteome</keyword>
<dbReference type="InterPro" id="IPR014756">
    <property type="entry name" value="Ig_E-set"/>
</dbReference>
<evidence type="ECO:0000256" key="1">
    <source>
        <dbReference type="ARBA" id="ARBA00001924"/>
    </source>
</evidence>
<dbReference type="AlphaFoldDB" id="A0AA37HKJ8"/>
<evidence type="ECO:0000313" key="9">
    <source>
        <dbReference type="Proteomes" id="UP001055286"/>
    </source>
</evidence>
<dbReference type="InterPro" id="IPR005066">
    <property type="entry name" value="MoCF_OxRdtse_dimer"/>
</dbReference>
<comment type="cofactor">
    <cofactor evidence="1">
        <name>Mo-molybdopterin</name>
        <dbReference type="ChEBI" id="CHEBI:71302"/>
    </cofactor>
</comment>
<evidence type="ECO:0000313" key="8">
    <source>
        <dbReference type="EMBL" id="GJD66840.1"/>
    </source>
</evidence>
<comment type="caution">
    <text evidence="8">The sequence shown here is derived from an EMBL/GenBank/DDBJ whole genome shotgun (WGS) entry which is preliminary data.</text>
</comment>
<dbReference type="GO" id="GO:0008482">
    <property type="term" value="F:sulfite oxidase activity"/>
    <property type="evidence" value="ECO:0007669"/>
    <property type="project" value="TreeGrafter"/>
</dbReference>
<dbReference type="RefSeq" id="WP_099900027.1">
    <property type="nucleotide sequence ID" value="NZ_BPQJ01000084.1"/>
</dbReference>
<keyword evidence="2" id="KW-0500">Molybdenum</keyword>
<dbReference type="SUPFAM" id="SSF56524">
    <property type="entry name" value="Oxidoreductase molybdopterin-binding domain"/>
    <property type="match status" value="1"/>
</dbReference>
<feature type="signal peptide" evidence="5">
    <location>
        <begin position="1"/>
        <end position="28"/>
    </location>
</feature>
<evidence type="ECO:0000256" key="2">
    <source>
        <dbReference type="ARBA" id="ARBA00022505"/>
    </source>
</evidence>
<dbReference type="Pfam" id="PF03404">
    <property type="entry name" value="Mo-co_dimer"/>
    <property type="match status" value="1"/>
</dbReference>
<evidence type="ECO:0000256" key="5">
    <source>
        <dbReference type="SAM" id="SignalP"/>
    </source>
</evidence>
<dbReference type="Gene3D" id="2.60.40.650">
    <property type="match status" value="1"/>
</dbReference>
<sequence length="405" mass="44004">MSHPAIPRRALLAGLGLGSLAAAVPAWAAGSVKLPLPGGPDLRDLTTVFPGKGPMILQRTRPPLLETPFEVFDQGVFTPNDRFYVRWHWASIPTEVDANAYRLKVRGHVDRELALSLDELARLPRFEIAAVNQCSGNSRSLFEPRVPGAQWANGSMGNARWTGVRLKDVLDRAGVKAGAVQVRFSGLDEPVVDDAPDFKKSLDLDHARNGEVMLAYAMNGEQLPLLNGFPLRLVVPGWYSTYWVKMLSDIEVLDKPDDQYWMKTAYRIPDVPGATIKPGQTGYKTMPINRMVPRAFVTNLRDGAQAMAGSPVAVRGIAFGGDSGLKTVEISTDGGGTWSPAKLGADEGPYSFRRFEGDLPAFAAGTHAIKVRCTNTNGRAQPMDRVWNGAGFMQNGVETVSLHVA</sequence>
<dbReference type="Gene3D" id="3.90.420.10">
    <property type="entry name" value="Oxidoreductase, molybdopterin-binding domain"/>
    <property type="match status" value="1"/>
</dbReference>
<feature type="chain" id="PRO_5041400029" evidence="5">
    <location>
        <begin position="29"/>
        <end position="405"/>
    </location>
</feature>
<keyword evidence="5" id="KW-0732">Signal</keyword>
<feature type="domain" description="Oxidoreductase molybdopterin-binding" evidence="6">
    <location>
        <begin position="91"/>
        <end position="261"/>
    </location>
</feature>
<dbReference type="InterPro" id="IPR006311">
    <property type="entry name" value="TAT_signal"/>
</dbReference>
<evidence type="ECO:0000256" key="3">
    <source>
        <dbReference type="ARBA" id="ARBA00022723"/>
    </source>
</evidence>
<accession>A0AA37HKJ8</accession>
<name>A0AA37HKJ8_9HYPH</name>
<dbReference type="InterPro" id="IPR008335">
    <property type="entry name" value="Mopterin_OxRdtase_euk"/>
</dbReference>
<dbReference type="SUPFAM" id="SSF81296">
    <property type="entry name" value="E set domains"/>
    <property type="match status" value="1"/>
</dbReference>
<dbReference type="GO" id="GO:0030151">
    <property type="term" value="F:molybdenum ion binding"/>
    <property type="evidence" value="ECO:0007669"/>
    <property type="project" value="InterPro"/>
</dbReference>
<proteinExistence type="predicted"/>
<evidence type="ECO:0000259" key="7">
    <source>
        <dbReference type="Pfam" id="PF03404"/>
    </source>
</evidence>
<dbReference type="InterPro" id="IPR036374">
    <property type="entry name" value="OxRdtase_Mopterin-bd_sf"/>
</dbReference>
<dbReference type="Pfam" id="PF00174">
    <property type="entry name" value="Oxidored_molyb"/>
    <property type="match status" value="1"/>
</dbReference>
<reference evidence="8" key="1">
    <citation type="journal article" date="2016" name="Front. Microbiol.">
        <title>Genome Sequence of the Piezophilic, Mesophilic Sulfate-Reducing Bacterium Desulfovibrio indicus J2T.</title>
        <authorList>
            <person name="Cao J."/>
            <person name="Maignien L."/>
            <person name="Shao Z."/>
            <person name="Alain K."/>
            <person name="Jebbar M."/>
        </authorList>
    </citation>
    <scope>NUCLEOTIDE SEQUENCE</scope>
    <source>
        <strain evidence="8">JCM 32048</strain>
    </source>
</reference>
<dbReference type="PRINTS" id="PR00407">
    <property type="entry name" value="EUMOPTERIN"/>
</dbReference>